<keyword evidence="1" id="KW-1133">Transmembrane helix</keyword>
<gene>
    <name evidence="2" type="ORF">SAMN05421841_2664</name>
</gene>
<dbReference type="AlphaFoldDB" id="A0A1I0RGY4"/>
<dbReference type="STRING" id="356305.SAMN05421841_2664"/>
<feature type="transmembrane region" description="Helical" evidence="1">
    <location>
        <begin position="116"/>
        <end position="138"/>
    </location>
</feature>
<organism evidence="2 3">
    <name type="scientific">Chryseobacterium wanjuense</name>
    <dbReference type="NCBI Taxonomy" id="356305"/>
    <lineage>
        <taxon>Bacteria</taxon>
        <taxon>Pseudomonadati</taxon>
        <taxon>Bacteroidota</taxon>
        <taxon>Flavobacteriia</taxon>
        <taxon>Flavobacteriales</taxon>
        <taxon>Weeksellaceae</taxon>
        <taxon>Chryseobacterium group</taxon>
        <taxon>Chryseobacterium</taxon>
    </lineage>
</organism>
<protein>
    <submittedName>
        <fullName evidence="2">Uncharacterized protein</fullName>
    </submittedName>
</protein>
<reference evidence="3" key="1">
    <citation type="submission" date="2016-10" db="EMBL/GenBank/DDBJ databases">
        <authorList>
            <person name="Varghese N."/>
            <person name="Submissions S."/>
        </authorList>
    </citation>
    <scope>NUCLEOTIDE SEQUENCE [LARGE SCALE GENOMIC DNA]</scope>
    <source>
        <strain evidence="3">DSM 17724</strain>
    </source>
</reference>
<dbReference type="RefSeq" id="WP_089793337.1">
    <property type="nucleotide sequence ID" value="NZ_FOIU01000002.1"/>
</dbReference>
<name>A0A1I0RGY4_9FLAO</name>
<evidence type="ECO:0000313" key="3">
    <source>
        <dbReference type="Proteomes" id="UP000199469"/>
    </source>
</evidence>
<dbReference type="EMBL" id="FOIU01000002">
    <property type="protein sequence ID" value="SEW40092.1"/>
    <property type="molecule type" value="Genomic_DNA"/>
</dbReference>
<keyword evidence="1" id="KW-0472">Membrane</keyword>
<dbReference type="OrthoDB" id="1271572at2"/>
<accession>A0A1I0RGY4</accession>
<sequence length="199" mass="23304">MGFYSKFSHNDLIESYKNQVDYQGKPSNELLEEISKRGSIDDFKKEIENQKQILNERNKIIREIHQHYLNKSSKEEALSLLSSDILSRQEIRILVEEKYADIHYTTENLKVDSNTVINSFFGAIIASVVSTMIMFLLLASINSLLVFNFFLLIPIYIINYLIIKFFTNKTRDNLAVFIATFMATILNCIYFFLFIYFSE</sequence>
<keyword evidence="1" id="KW-0812">Transmembrane</keyword>
<evidence type="ECO:0000313" key="2">
    <source>
        <dbReference type="EMBL" id="SEW40092.1"/>
    </source>
</evidence>
<evidence type="ECO:0000256" key="1">
    <source>
        <dbReference type="SAM" id="Phobius"/>
    </source>
</evidence>
<feature type="transmembrane region" description="Helical" evidence="1">
    <location>
        <begin position="174"/>
        <end position="197"/>
    </location>
</feature>
<dbReference type="Proteomes" id="UP000199469">
    <property type="component" value="Unassembled WGS sequence"/>
</dbReference>
<proteinExistence type="predicted"/>
<keyword evidence="3" id="KW-1185">Reference proteome</keyword>
<feature type="transmembrane region" description="Helical" evidence="1">
    <location>
        <begin position="144"/>
        <end position="162"/>
    </location>
</feature>